<accession>A0A919FPG0</accession>
<dbReference type="RefSeq" id="WP_229927434.1">
    <property type="nucleotide sequence ID" value="NZ_BNBO01000013.1"/>
</dbReference>
<dbReference type="EMBL" id="BNBO01000013">
    <property type="protein sequence ID" value="GHH69977.1"/>
    <property type="molecule type" value="Genomic_DNA"/>
</dbReference>
<evidence type="ECO:0000313" key="2">
    <source>
        <dbReference type="EMBL" id="GHH69977.1"/>
    </source>
</evidence>
<evidence type="ECO:0000256" key="1">
    <source>
        <dbReference type="SAM" id="MobiDB-lite"/>
    </source>
</evidence>
<feature type="region of interest" description="Disordered" evidence="1">
    <location>
        <begin position="38"/>
        <end position="67"/>
    </location>
</feature>
<reference evidence="2" key="2">
    <citation type="submission" date="2020-09" db="EMBL/GenBank/DDBJ databases">
        <authorList>
            <person name="Sun Q."/>
            <person name="Ohkuma M."/>
        </authorList>
    </citation>
    <scope>NUCLEOTIDE SEQUENCE</scope>
    <source>
        <strain evidence="2">JCM 4646</strain>
    </source>
</reference>
<sequence>MTIPQPVGPQGSAPAVVGDRSLPACRCPANCGGRPEAGLRLVSPYPAGPAGGGRAEPPAHPHRPSRRGELVLDTLNGRTGVFMDRVGTVVFLRPAGGGVEWDVDGRWLDRVPPFATPPGGGVRAAGDAGR</sequence>
<reference evidence="2" key="1">
    <citation type="journal article" date="2014" name="Int. J. Syst. Evol. Microbiol.">
        <title>Complete genome sequence of Corynebacterium casei LMG S-19264T (=DSM 44701T), isolated from a smear-ripened cheese.</title>
        <authorList>
            <consortium name="US DOE Joint Genome Institute (JGI-PGF)"/>
            <person name="Walter F."/>
            <person name="Albersmeier A."/>
            <person name="Kalinowski J."/>
            <person name="Ruckert C."/>
        </authorList>
    </citation>
    <scope>NUCLEOTIDE SEQUENCE</scope>
    <source>
        <strain evidence="2">JCM 4646</strain>
    </source>
</reference>
<keyword evidence="3" id="KW-1185">Reference proteome</keyword>
<proteinExistence type="predicted"/>
<gene>
    <name evidence="2" type="ORF">GCM10018781_29190</name>
</gene>
<protein>
    <submittedName>
        <fullName evidence="2">Uncharacterized protein</fullName>
    </submittedName>
</protein>
<organism evidence="2 3">
    <name type="scientific">Kitasatospora indigofera</name>
    <dbReference type="NCBI Taxonomy" id="67307"/>
    <lineage>
        <taxon>Bacteria</taxon>
        <taxon>Bacillati</taxon>
        <taxon>Actinomycetota</taxon>
        <taxon>Actinomycetes</taxon>
        <taxon>Kitasatosporales</taxon>
        <taxon>Streptomycetaceae</taxon>
        <taxon>Kitasatospora</taxon>
    </lineage>
</organism>
<name>A0A919FPG0_9ACTN</name>
<dbReference type="GeneID" id="95358422"/>
<dbReference type="AlphaFoldDB" id="A0A919FPG0"/>
<dbReference type="Proteomes" id="UP000617734">
    <property type="component" value="Unassembled WGS sequence"/>
</dbReference>
<comment type="caution">
    <text evidence="2">The sequence shown here is derived from an EMBL/GenBank/DDBJ whole genome shotgun (WGS) entry which is preliminary data.</text>
</comment>
<evidence type="ECO:0000313" key="3">
    <source>
        <dbReference type="Proteomes" id="UP000617734"/>
    </source>
</evidence>